<keyword evidence="2" id="KW-1185">Reference proteome</keyword>
<dbReference type="EMBL" id="JACFXU010000013">
    <property type="protein sequence ID" value="MBA6412286.1"/>
    <property type="molecule type" value="Genomic_DNA"/>
</dbReference>
<proteinExistence type="predicted"/>
<evidence type="ECO:0000313" key="2">
    <source>
        <dbReference type="Proteomes" id="UP000539350"/>
    </source>
</evidence>
<comment type="caution">
    <text evidence="1">The sequence shown here is derived from an EMBL/GenBank/DDBJ whole genome shotgun (WGS) entry which is preliminary data.</text>
</comment>
<protein>
    <submittedName>
        <fullName evidence="1">Glycosyltransferase</fullName>
    </submittedName>
</protein>
<organism evidence="1 2">
    <name type="scientific">Sediminihaliea albiluteola</name>
    <dbReference type="NCBI Taxonomy" id="2758564"/>
    <lineage>
        <taxon>Bacteria</taxon>
        <taxon>Pseudomonadati</taxon>
        <taxon>Pseudomonadota</taxon>
        <taxon>Gammaproteobacteria</taxon>
        <taxon>Cellvibrionales</taxon>
        <taxon>Halieaceae</taxon>
        <taxon>Sediminihaliea</taxon>
    </lineage>
</organism>
<name>A0A7W2TUR9_9GAMM</name>
<gene>
    <name evidence="1" type="ORF">H2508_04095</name>
</gene>
<keyword evidence="1" id="KW-0808">Transferase</keyword>
<accession>A0A7W2TUR9</accession>
<dbReference type="AlphaFoldDB" id="A0A7W2TUR9"/>
<dbReference type="GO" id="GO:0016740">
    <property type="term" value="F:transferase activity"/>
    <property type="evidence" value="ECO:0007669"/>
    <property type="project" value="UniProtKB-KW"/>
</dbReference>
<dbReference type="Proteomes" id="UP000539350">
    <property type="component" value="Unassembled WGS sequence"/>
</dbReference>
<sequence>MANVVVCPDKNNEYSNLIVHLKYFDSVASNRPLVCAGFDSVKEINVIGNFARLYKPSDLDDMENQIRYCLENNSMLLDSSRYNRQIMAETLTYRNFKDQILSISLKRTVV</sequence>
<evidence type="ECO:0000313" key="1">
    <source>
        <dbReference type="EMBL" id="MBA6412286.1"/>
    </source>
</evidence>
<reference evidence="1 2" key="1">
    <citation type="submission" date="2020-07" db="EMBL/GenBank/DDBJ databases">
        <title>Halieaceae bacterium, F7430, whole genome shotgun sequencing project.</title>
        <authorList>
            <person name="Jiang S."/>
            <person name="Liu Z.W."/>
            <person name="Du Z.J."/>
        </authorList>
    </citation>
    <scope>NUCLEOTIDE SEQUENCE [LARGE SCALE GENOMIC DNA]</scope>
    <source>
        <strain evidence="1 2">F7430</strain>
    </source>
</reference>